<evidence type="ECO:0000256" key="9">
    <source>
        <dbReference type="PIRSR" id="PIRSR000485-2"/>
    </source>
</evidence>
<feature type="binding site" evidence="7 9">
    <location>
        <position position="290"/>
    </location>
    <ligand>
        <name>Mg(2+)</name>
        <dbReference type="ChEBI" id="CHEBI:18420"/>
    </ligand>
</feature>
<evidence type="ECO:0000256" key="6">
    <source>
        <dbReference type="ARBA" id="ARBA00022962"/>
    </source>
</evidence>
<dbReference type="OrthoDB" id="9801213at2"/>
<keyword evidence="4 7" id="KW-0808">Transferase</keyword>
<evidence type="ECO:0000313" key="13">
    <source>
        <dbReference type="Proteomes" id="UP000298381"/>
    </source>
</evidence>
<dbReference type="PIRSF" id="PIRSF000485">
    <property type="entry name" value="Amd_phspho_trans"/>
    <property type="match status" value="1"/>
</dbReference>
<dbReference type="InterPro" id="IPR017932">
    <property type="entry name" value="GATase_2_dom"/>
</dbReference>
<feature type="binding site" evidence="7 10">
    <location>
        <position position="243"/>
    </location>
    <ligand>
        <name>[4Fe-4S] cluster</name>
        <dbReference type="ChEBI" id="CHEBI:49883"/>
    </ligand>
</feature>
<evidence type="ECO:0000256" key="3">
    <source>
        <dbReference type="ARBA" id="ARBA00022676"/>
    </source>
</evidence>
<evidence type="ECO:0000256" key="4">
    <source>
        <dbReference type="ARBA" id="ARBA00022679"/>
    </source>
</evidence>
<organism evidence="12 13">
    <name type="scientific">Soehngenia longivitae</name>
    <dbReference type="NCBI Taxonomy" id="2562294"/>
    <lineage>
        <taxon>Bacteria</taxon>
        <taxon>Bacillati</taxon>
        <taxon>Bacillota</taxon>
        <taxon>Tissierellia</taxon>
        <taxon>Tissierellales</taxon>
        <taxon>Tissierellaceae</taxon>
        <taxon>Soehngenia</taxon>
    </lineage>
</organism>
<dbReference type="CDD" id="cd06223">
    <property type="entry name" value="PRTases_typeI"/>
    <property type="match status" value="1"/>
</dbReference>
<dbReference type="EC" id="2.4.2.14" evidence="7"/>
<dbReference type="Pfam" id="PF00156">
    <property type="entry name" value="Pribosyltran"/>
    <property type="match status" value="1"/>
</dbReference>
<accession>A0A4Z0DA35</accession>
<dbReference type="NCBIfam" id="TIGR01134">
    <property type="entry name" value="purF"/>
    <property type="match status" value="1"/>
</dbReference>
<dbReference type="Gene3D" id="3.40.50.2020">
    <property type="match status" value="1"/>
</dbReference>
<feature type="binding site" evidence="7 9">
    <location>
        <position position="353"/>
    </location>
    <ligand>
        <name>Mg(2+)</name>
        <dbReference type="ChEBI" id="CHEBI:18420"/>
    </ligand>
</feature>
<feature type="binding site" evidence="7 9">
    <location>
        <position position="352"/>
    </location>
    <ligand>
        <name>Mg(2+)</name>
        <dbReference type="ChEBI" id="CHEBI:18420"/>
    </ligand>
</feature>
<dbReference type="GO" id="GO:0051539">
    <property type="term" value="F:4 iron, 4 sulfur cluster binding"/>
    <property type="evidence" value="ECO:0007669"/>
    <property type="project" value="UniProtKB-KW"/>
</dbReference>
<evidence type="ECO:0000256" key="5">
    <source>
        <dbReference type="ARBA" id="ARBA00022755"/>
    </source>
</evidence>
<evidence type="ECO:0000256" key="7">
    <source>
        <dbReference type="HAMAP-Rule" id="MF_01931"/>
    </source>
</evidence>
<keyword evidence="7 10" id="KW-0411">Iron-sulfur</keyword>
<dbReference type="GO" id="GO:0004044">
    <property type="term" value="F:amidophosphoribosyltransferase activity"/>
    <property type="evidence" value="ECO:0007669"/>
    <property type="project" value="UniProtKB-UniRule"/>
</dbReference>
<feature type="binding site" evidence="7 10">
    <location>
        <position position="439"/>
    </location>
    <ligand>
        <name>[4Fe-4S] cluster</name>
        <dbReference type="ChEBI" id="CHEBI:49883"/>
    </ligand>
</feature>
<evidence type="ECO:0000256" key="1">
    <source>
        <dbReference type="ARBA" id="ARBA00005209"/>
    </source>
</evidence>
<comment type="pathway">
    <text evidence="1 7 8">Purine metabolism; IMP biosynthesis via de novo pathway; N(1)-(5-phospho-D-ribosyl)glycinamide from 5-phospho-alpha-D-ribose 1-diphosphate: step 1/2.</text>
</comment>
<gene>
    <name evidence="7" type="primary">purF</name>
    <name evidence="12" type="ORF">E4100_01095</name>
</gene>
<comment type="caution">
    <text evidence="12">The sequence shown here is derived from an EMBL/GenBank/DDBJ whole genome shotgun (WGS) entry which is preliminary data.</text>
</comment>
<dbReference type="InterPro" id="IPR035584">
    <property type="entry name" value="PurF_N"/>
</dbReference>
<dbReference type="CDD" id="cd00715">
    <property type="entry name" value="GPATase_N"/>
    <property type="match status" value="1"/>
</dbReference>
<comment type="catalytic activity">
    <reaction evidence="7 8">
        <text>5-phospho-beta-D-ribosylamine + L-glutamate + diphosphate = 5-phospho-alpha-D-ribose 1-diphosphate + L-glutamine + H2O</text>
        <dbReference type="Rhea" id="RHEA:14905"/>
        <dbReference type="ChEBI" id="CHEBI:15377"/>
        <dbReference type="ChEBI" id="CHEBI:29985"/>
        <dbReference type="ChEBI" id="CHEBI:33019"/>
        <dbReference type="ChEBI" id="CHEBI:58017"/>
        <dbReference type="ChEBI" id="CHEBI:58359"/>
        <dbReference type="ChEBI" id="CHEBI:58681"/>
        <dbReference type="EC" id="2.4.2.14"/>
    </reaction>
</comment>
<dbReference type="SUPFAM" id="SSF53271">
    <property type="entry name" value="PRTase-like"/>
    <property type="match status" value="1"/>
</dbReference>
<dbReference type="GO" id="GO:0000287">
    <property type="term" value="F:magnesium ion binding"/>
    <property type="evidence" value="ECO:0007669"/>
    <property type="project" value="UniProtKB-UniRule"/>
</dbReference>
<feature type="binding site" evidence="7 10">
    <location>
        <position position="389"/>
    </location>
    <ligand>
        <name>[4Fe-4S] cluster</name>
        <dbReference type="ChEBI" id="CHEBI:49883"/>
    </ligand>
</feature>
<feature type="binding site" evidence="7 10">
    <location>
        <position position="442"/>
    </location>
    <ligand>
        <name>[4Fe-4S] cluster</name>
        <dbReference type="ChEBI" id="CHEBI:49883"/>
    </ligand>
</feature>
<dbReference type="InterPro" id="IPR029055">
    <property type="entry name" value="Ntn_hydrolases_N"/>
</dbReference>
<evidence type="ECO:0000256" key="2">
    <source>
        <dbReference type="ARBA" id="ARBA00010138"/>
    </source>
</evidence>
<name>A0A4Z0DA35_9FIRM</name>
<dbReference type="Gene3D" id="3.60.20.10">
    <property type="entry name" value="Glutamine Phosphoribosylpyrophosphate, subunit 1, domain 1"/>
    <property type="match status" value="1"/>
</dbReference>
<evidence type="ECO:0000259" key="11">
    <source>
        <dbReference type="PROSITE" id="PS51278"/>
    </source>
</evidence>
<keyword evidence="3 7" id="KW-0328">Glycosyltransferase</keyword>
<dbReference type="HAMAP" id="MF_01931">
    <property type="entry name" value="PurF"/>
    <property type="match status" value="1"/>
</dbReference>
<dbReference type="InterPro" id="IPR029057">
    <property type="entry name" value="PRTase-like"/>
</dbReference>
<protein>
    <recommendedName>
        <fullName evidence="7">Amidophosphoribosyltransferase</fullName>
        <shortName evidence="7">ATase</shortName>
        <ecNumber evidence="7">2.4.2.14</ecNumber>
    </recommendedName>
    <alternativeName>
        <fullName evidence="7">Glutamine phosphoribosylpyrophosphate amidotransferase</fullName>
        <shortName evidence="7">GPATase</shortName>
    </alternativeName>
</protein>
<dbReference type="EMBL" id="SRIB01000001">
    <property type="protein sequence ID" value="TFZ41761.1"/>
    <property type="molecule type" value="Genomic_DNA"/>
</dbReference>
<comment type="caution">
    <text evidence="7">Lacks conserved residue(s) required for the propagation of feature annotation.</text>
</comment>
<dbReference type="AlphaFoldDB" id="A0A4Z0DA35"/>
<keyword evidence="7 10" id="KW-0408">Iron</keyword>
<evidence type="ECO:0000256" key="10">
    <source>
        <dbReference type="PIRSR" id="PIRSR000485-3"/>
    </source>
</evidence>
<comment type="function">
    <text evidence="7">Catalyzes the formation of phosphoribosylamine from phosphoribosylpyrophosphate (PRPP) and glutamine.</text>
</comment>
<evidence type="ECO:0000256" key="8">
    <source>
        <dbReference type="PIRNR" id="PIRNR000485"/>
    </source>
</evidence>
<dbReference type="Proteomes" id="UP000298381">
    <property type="component" value="Unassembled WGS sequence"/>
</dbReference>
<dbReference type="PANTHER" id="PTHR11907">
    <property type="entry name" value="AMIDOPHOSPHORIBOSYLTRANSFERASE"/>
    <property type="match status" value="1"/>
</dbReference>
<comment type="cofactor">
    <cofactor evidence="7 9">
        <name>Mg(2+)</name>
        <dbReference type="ChEBI" id="CHEBI:18420"/>
    </cofactor>
    <text evidence="7 9">Binds 1 Mg(2+) ion per subunit.</text>
</comment>
<dbReference type="GO" id="GO:0006189">
    <property type="term" value="P:'de novo' IMP biosynthetic process"/>
    <property type="evidence" value="ECO:0007669"/>
    <property type="project" value="UniProtKB-UniRule"/>
</dbReference>
<keyword evidence="6 7" id="KW-0315">Glutamine amidotransferase</keyword>
<keyword evidence="7" id="KW-0004">4Fe-4S</keyword>
<keyword evidence="13" id="KW-1185">Reference proteome</keyword>
<dbReference type="SUPFAM" id="SSF56235">
    <property type="entry name" value="N-terminal nucleophile aminohydrolases (Ntn hydrolases)"/>
    <property type="match status" value="1"/>
</dbReference>
<reference evidence="12 13" key="1">
    <citation type="submission" date="2019-03" db="EMBL/GenBank/DDBJ databases">
        <title>Draft genome sequence data and analysis of a Fermenting Bacterium, Soehngenia longevitae strain 1933PT, isolated from petroleum reservoir in Azerbaijan.</title>
        <authorList>
            <person name="Grouzdev D.S."/>
            <person name="Bidzhieva S.K."/>
            <person name="Sokolova D.S."/>
            <person name="Tourova T.P."/>
            <person name="Poltaraus A.B."/>
            <person name="Nazina T.N."/>
        </authorList>
    </citation>
    <scope>NUCLEOTIDE SEQUENCE [LARGE SCALE GENOMIC DNA]</scope>
    <source>
        <strain evidence="12 13">1933P</strain>
    </source>
</reference>
<keyword evidence="7 9" id="KW-0479">Metal-binding</keyword>
<dbReference type="InterPro" id="IPR000836">
    <property type="entry name" value="PRTase_dom"/>
</dbReference>
<dbReference type="InterPro" id="IPR005854">
    <property type="entry name" value="PurF"/>
</dbReference>
<evidence type="ECO:0000313" key="12">
    <source>
        <dbReference type="EMBL" id="TFZ41761.1"/>
    </source>
</evidence>
<keyword evidence="5 7" id="KW-0658">Purine biosynthesis</keyword>
<feature type="domain" description="Glutamine amidotransferase type-2" evidence="11">
    <location>
        <begin position="7"/>
        <end position="228"/>
    </location>
</feature>
<dbReference type="GO" id="GO:0009113">
    <property type="term" value="P:purine nucleobase biosynthetic process"/>
    <property type="evidence" value="ECO:0007669"/>
    <property type="project" value="UniProtKB-UniRule"/>
</dbReference>
<dbReference type="PROSITE" id="PS51278">
    <property type="entry name" value="GATASE_TYPE_2"/>
    <property type="match status" value="1"/>
</dbReference>
<proteinExistence type="inferred from homology"/>
<keyword evidence="7 9" id="KW-0460">Magnesium</keyword>
<sequence>MGGLFLSGIIGVFSKDNQKVSNYIYYGLYALQHRGQASTGISINNNGFIDYEKNLGLVGDVFTSDVINRLIGNIAIGQVRYASYSEKKSKVNAEPLVVGYKNGALSICMDGALANYKELREMLEENGHLFQTDLAVEVIASLIAKYHKDSLIDAIKKALNEVKGSFSLIIMTKDSLISVRDSHGIRPLSIGKIGDDFIFSSETCAIECIGGEFIRDCDPGEIVIVDNKGLRSEMLLSEKKALCIFELVYLARPDSYIDNRYVYSSRFNAGEILYAECPTKADIVIGAPDSGTVAAIGYSKKSKIPYTEGIIKNRYIGRTFIEPTQDIREEGVRIKLNPLTSNIKDKDLILVDDSIVRGTTIKRTVEMLRNAGAKSVHVRIASPPVKYSCFLGVDTPNEENLIANYLTIEEIRKAINADSLYFISLRGLVEAAGGNNGFCTGCFTGEYPIERSKGE</sequence>
<dbReference type="UniPathway" id="UPA00074">
    <property type="reaction ID" value="UER00124"/>
</dbReference>
<comment type="similarity">
    <text evidence="2 7 8">In the C-terminal section; belongs to the purine/pyrimidine phosphoribosyltransferase family.</text>
</comment>
<dbReference type="Pfam" id="PF13537">
    <property type="entry name" value="GATase_7"/>
    <property type="match status" value="1"/>
</dbReference>
<comment type="cofactor">
    <cofactor evidence="7 10">
        <name>[4Fe-4S] cluster</name>
        <dbReference type="ChEBI" id="CHEBI:49883"/>
    </cofactor>
    <text evidence="7 10">Binds 1 [4Fe-4S] cluster per subunit.</text>
</comment>